<keyword evidence="2 5" id="KW-0812">Transmembrane</keyword>
<organism evidence="7 8">
    <name type="scientific">Alkalihalobacillus trypoxylicola</name>
    <dbReference type="NCBI Taxonomy" id="519424"/>
    <lineage>
        <taxon>Bacteria</taxon>
        <taxon>Bacillati</taxon>
        <taxon>Bacillota</taxon>
        <taxon>Bacilli</taxon>
        <taxon>Bacillales</taxon>
        <taxon>Bacillaceae</taxon>
        <taxon>Alkalihalobacillus</taxon>
    </lineage>
</organism>
<protein>
    <submittedName>
        <fullName evidence="7">Multidrug ABC transporter permease</fullName>
    </submittedName>
</protein>
<dbReference type="OrthoDB" id="266913at2"/>
<dbReference type="InterPro" id="IPR013525">
    <property type="entry name" value="ABC2_TM"/>
</dbReference>
<dbReference type="InterPro" id="IPR052902">
    <property type="entry name" value="ABC-2_transporter"/>
</dbReference>
<evidence type="ECO:0000256" key="3">
    <source>
        <dbReference type="ARBA" id="ARBA00022989"/>
    </source>
</evidence>
<comment type="caution">
    <text evidence="7">The sequence shown here is derived from an EMBL/GenBank/DDBJ whole genome shotgun (WGS) entry which is preliminary data.</text>
</comment>
<dbReference type="GO" id="GO:0016020">
    <property type="term" value="C:membrane"/>
    <property type="evidence" value="ECO:0007669"/>
    <property type="project" value="UniProtKB-SubCell"/>
</dbReference>
<evidence type="ECO:0000313" key="7">
    <source>
        <dbReference type="EMBL" id="KYG29636.1"/>
    </source>
</evidence>
<feature type="transmembrane region" description="Helical" evidence="5">
    <location>
        <begin position="12"/>
        <end position="32"/>
    </location>
</feature>
<feature type="transmembrane region" description="Helical" evidence="5">
    <location>
        <begin position="204"/>
        <end position="224"/>
    </location>
</feature>
<dbReference type="RefSeq" id="WP_061949427.1">
    <property type="nucleotide sequence ID" value="NZ_LTAO01000023.1"/>
</dbReference>
<dbReference type="AlphaFoldDB" id="A0A162DHC3"/>
<dbReference type="EMBL" id="LTAO01000023">
    <property type="protein sequence ID" value="KYG29636.1"/>
    <property type="molecule type" value="Genomic_DNA"/>
</dbReference>
<sequence length="228" mass="26200">MILFQYALKRSLANKVNLIFLLLLPILCLFMPAADYWPLLPFGYQYFGIFLMFVSIRLTSIILEDRSRGVVKRLAVAPITHLQYLSQNLLAYFVLMIVQCVVIVYGGLLYGQELFKPHLLLVLFLSFSLTSLAFALFWISFYRSKETSFLIFISLISLIALLGGILVPLDMMPELLQNIAIIFPTYWLSEGLTWIAIGEELMEFLLINGMLWLYALIFLIVGSIKRIH</sequence>
<feature type="domain" description="ABC-2 type transporter transmembrane" evidence="6">
    <location>
        <begin position="46"/>
        <end position="222"/>
    </location>
</feature>
<dbReference type="GO" id="GO:0140359">
    <property type="term" value="F:ABC-type transporter activity"/>
    <property type="evidence" value="ECO:0007669"/>
    <property type="project" value="InterPro"/>
</dbReference>
<evidence type="ECO:0000259" key="6">
    <source>
        <dbReference type="Pfam" id="PF12698"/>
    </source>
</evidence>
<feature type="transmembrane region" description="Helical" evidence="5">
    <location>
        <begin position="149"/>
        <end position="169"/>
    </location>
</feature>
<accession>A0A162DHC3</accession>
<keyword evidence="8" id="KW-1185">Reference proteome</keyword>
<reference evidence="7" key="1">
    <citation type="submission" date="2016-02" db="EMBL/GenBank/DDBJ databases">
        <title>Genome sequence of Bacillus trypoxylicola KCTC 13244(T).</title>
        <authorList>
            <person name="Jeong H."/>
            <person name="Park S.-H."/>
            <person name="Choi S.-K."/>
        </authorList>
    </citation>
    <scope>NUCLEOTIDE SEQUENCE [LARGE SCALE GENOMIC DNA]</scope>
    <source>
        <strain evidence="7">KCTC 13244</strain>
    </source>
</reference>
<evidence type="ECO:0000256" key="5">
    <source>
        <dbReference type="SAM" id="Phobius"/>
    </source>
</evidence>
<proteinExistence type="predicted"/>
<dbReference type="Pfam" id="PF12698">
    <property type="entry name" value="ABC2_membrane_3"/>
    <property type="match status" value="1"/>
</dbReference>
<name>A0A162DHC3_9BACI</name>
<dbReference type="PANTHER" id="PTHR43027">
    <property type="entry name" value="DOXORUBICIN RESISTANCE ABC TRANSPORTER PERMEASE PROTEIN DRRC-RELATED"/>
    <property type="match status" value="1"/>
</dbReference>
<dbReference type="Proteomes" id="UP000075806">
    <property type="component" value="Unassembled WGS sequence"/>
</dbReference>
<gene>
    <name evidence="7" type="ORF">AZF04_08995</name>
</gene>
<feature type="transmembrane region" description="Helical" evidence="5">
    <location>
        <begin position="44"/>
        <end position="63"/>
    </location>
</feature>
<feature type="transmembrane region" description="Helical" evidence="5">
    <location>
        <begin position="175"/>
        <end position="197"/>
    </location>
</feature>
<keyword evidence="3 5" id="KW-1133">Transmembrane helix</keyword>
<feature type="transmembrane region" description="Helical" evidence="5">
    <location>
        <begin position="89"/>
        <end position="108"/>
    </location>
</feature>
<feature type="transmembrane region" description="Helical" evidence="5">
    <location>
        <begin position="120"/>
        <end position="142"/>
    </location>
</feature>
<evidence type="ECO:0000256" key="2">
    <source>
        <dbReference type="ARBA" id="ARBA00022692"/>
    </source>
</evidence>
<evidence type="ECO:0000256" key="4">
    <source>
        <dbReference type="ARBA" id="ARBA00023136"/>
    </source>
</evidence>
<comment type="subcellular location">
    <subcellularLocation>
        <location evidence="1">Membrane</location>
        <topology evidence="1">Multi-pass membrane protein</topology>
    </subcellularLocation>
</comment>
<evidence type="ECO:0000313" key="8">
    <source>
        <dbReference type="Proteomes" id="UP000075806"/>
    </source>
</evidence>
<dbReference type="PANTHER" id="PTHR43027:SF1">
    <property type="entry name" value="DOXORUBICIN RESISTANCE ABC TRANSPORTER PERMEASE PROTEIN DRRC-RELATED"/>
    <property type="match status" value="1"/>
</dbReference>
<evidence type="ECO:0000256" key="1">
    <source>
        <dbReference type="ARBA" id="ARBA00004141"/>
    </source>
</evidence>
<dbReference type="STRING" id="519424.AZF04_08995"/>
<keyword evidence="4 5" id="KW-0472">Membrane</keyword>